<dbReference type="InterPro" id="IPR036915">
    <property type="entry name" value="Cyclin-like_sf"/>
</dbReference>
<evidence type="ECO:0000313" key="10">
    <source>
        <dbReference type="Proteomes" id="UP000225706"/>
    </source>
</evidence>
<dbReference type="InterPro" id="IPR048258">
    <property type="entry name" value="Cyclins_cyclin-box"/>
</dbReference>
<dbReference type="SUPFAM" id="SSF47954">
    <property type="entry name" value="Cyclin-like"/>
    <property type="match status" value="2"/>
</dbReference>
<dbReference type="Proteomes" id="UP000225706">
    <property type="component" value="Unassembled WGS sequence"/>
</dbReference>
<dbReference type="InterPro" id="IPR046965">
    <property type="entry name" value="Cyclin_A/B-like"/>
</dbReference>
<sequence>MAAVGQMNVIRHDQENENLLAGKAKISKNARPRAALGDLGNKPTALTSKTATNLAVGAKPKRTLQRTEGTSGLLSKQAKDNEAKQQKMTIDMGVVSEALESCMFATKPSDVVDIDKDDYSNPQLCAEYAQEIYQYMHKLERKFHVNPRYMSQRTTITDKMRAILVDWLIQVHNRFRLLQETLYITVSILDRFLSIYDPTKDELQLIGVSAMLLACKYEEMYCPEISDFVYITDNTYKKGQIRKMEGIIFKQLEFSVGKPLCLHFLRRNSKAGEVDGVKQTMAKYFMELSLVDYGCMKFLPSEIAAAALYIAMKADDGSEWTPTCEYYSMYPESKLLPCARRLASLITKTLDGNAKLKAVYNKYSTPKFMEISKRSCLKSSFVMNLAAEDLQ</sequence>
<protein>
    <submittedName>
        <fullName evidence="9">G2/mitotic-specific cyclin-B</fullName>
    </submittedName>
</protein>
<feature type="region of interest" description="Disordered" evidence="6">
    <location>
        <begin position="59"/>
        <end position="85"/>
    </location>
</feature>
<keyword evidence="4" id="KW-0131">Cell cycle</keyword>
<keyword evidence="10" id="KW-1185">Reference proteome</keyword>
<dbReference type="GO" id="GO:0044772">
    <property type="term" value="P:mitotic cell cycle phase transition"/>
    <property type="evidence" value="ECO:0007669"/>
    <property type="project" value="InterPro"/>
</dbReference>
<dbReference type="Gene3D" id="1.10.472.10">
    <property type="entry name" value="Cyclin-like"/>
    <property type="match status" value="2"/>
</dbReference>
<dbReference type="AlphaFoldDB" id="A0A2B4SPD6"/>
<dbReference type="FunFam" id="1.10.472.10:FF:000001">
    <property type="entry name" value="G2/mitotic-specific cyclin"/>
    <property type="match status" value="1"/>
</dbReference>
<dbReference type="PANTHER" id="PTHR10177">
    <property type="entry name" value="CYCLINS"/>
    <property type="match status" value="1"/>
</dbReference>
<reference evidence="10" key="1">
    <citation type="journal article" date="2017" name="bioRxiv">
        <title>Comparative analysis of the genomes of Stylophora pistillata and Acropora digitifera provides evidence for extensive differences between species of corals.</title>
        <authorList>
            <person name="Voolstra C.R."/>
            <person name="Li Y."/>
            <person name="Liew Y.J."/>
            <person name="Baumgarten S."/>
            <person name="Zoccola D."/>
            <person name="Flot J.-F."/>
            <person name="Tambutte S."/>
            <person name="Allemand D."/>
            <person name="Aranda M."/>
        </authorList>
    </citation>
    <scope>NUCLEOTIDE SEQUENCE [LARGE SCALE GENOMIC DNA]</scope>
</reference>
<dbReference type="CDD" id="cd20509">
    <property type="entry name" value="CYCLIN_CCNB1-like_rpt2"/>
    <property type="match status" value="1"/>
</dbReference>
<dbReference type="Pfam" id="PF02984">
    <property type="entry name" value="Cyclin_C"/>
    <property type="match status" value="1"/>
</dbReference>
<dbReference type="InterPro" id="IPR039361">
    <property type="entry name" value="Cyclin"/>
</dbReference>
<evidence type="ECO:0000256" key="6">
    <source>
        <dbReference type="SAM" id="MobiDB-lite"/>
    </source>
</evidence>
<evidence type="ECO:0000313" key="9">
    <source>
        <dbReference type="EMBL" id="PFX30933.1"/>
    </source>
</evidence>
<gene>
    <name evidence="9" type="ORF">AWC38_SpisGene4280</name>
</gene>
<keyword evidence="3 5" id="KW-0195">Cyclin</keyword>
<dbReference type="GO" id="GO:0016538">
    <property type="term" value="F:cyclin-dependent protein serine/threonine kinase regulator activity"/>
    <property type="evidence" value="ECO:0007669"/>
    <property type="project" value="InterPro"/>
</dbReference>
<dbReference type="FunFam" id="1.10.472.10:FF:000005">
    <property type="entry name" value="G2/mitotic-specific cyclin B"/>
    <property type="match status" value="1"/>
</dbReference>
<comment type="similarity">
    <text evidence="1">Belongs to the cyclin family. Cyclin AB subfamily.</text>
</comment>
<dbReference type="STRING" id="50429.A0A2B4SPD6"/>
<evidence type="ECO:0000256" key="3">
    <source>
        <dbReference type="ARBA" id="ARBA00023127"/>
    </source>
</evidence>
<dbReference type="GO" id="GO:0051301">
    <property type="term" value="P:cell division"/>
    <property type="evidence" value="ECO:0007669"/>
    <property type="project" value="UniProtKB-KW"/>
</dbReference>
<evidence type="ECO:0000256" key="5">
    <source>
        <dbReference type="RuleBase" id="RU000383"/>
    </source>
</evidence>
<proteinExistence type="inferred from homology"/>
<name>A0A2B4SPD6_STYPI</name>
<dbReference type="EMBL" id="LSMT01000043">
    <property type="protein sequence ID" value="PFX30933.1"/>
    <property type="molecule type" value="Genomic_DNA"/>
</dbReference>
<evidence type="ECO:0000256" key="4">
    <source>
        <dbReference type="ARBA" id="ARBA00023306"/>
    </source>
</evidence>
<dbReference type="Pfam" id="PF00134">
    <property type="entry name" value="Cyclin_N"/>
    <property type="match status" value="1"/>
</dbReference>
<feature type="domain" description="Cyclin-like" evidence="7">
    <location>
        <begin position="166"/>
        <end position="250"/>
    </location>
</feature>
<dbReference type="PROSITE" id="PS00292">
    <property type="entry name" value="CYCLINS"/>
    <property type="match status" value="1"/>
</dbReference>
<dbReference type="InterPro" id="IPR004367">
    <property type="entry name" value="Cyclin_C-dom"/>
</dbReference>
<accession>A0A2B4SPD6</accession>
<feature type="domain" description="Cyclin C-terminal" evidence="8">
    <location>
        <begin position="259"/>
        <end position="377"/>
    </location>
</feature>
<comment type="caution">
    <text evidence="9">The sequence shown here is derived from an EMBL/GenBank/DDBJ whole genome shotgun (WGS) entry which is preliminary data.</text>
</comment>
<dbReference type="CDD" id="cd20507">
    <property type="entry name" value="CYCLIN_CCNB1-like_rpt1"/>
    <property type="match status" value="1"/>
</dbReference>
<keyword evidence="2" id="KW-0132">Cell division</keyword>
<evidence type="ECO:0000256" key="2">
    <source>
        <dbReference type="ARBA" id="ARBA00022618"/>
    </source>
</evidence>
<feature type="domain" description="Cyclin-like" evidence="7">
    <location>
        <begin position="263"/>
        <end position="344"/>
    </location>
</feature>
<evidence type="ECO:0000259" key="8">
    <source>
        <dbReference type="SMART" id="SM01332"/>
    </source>
</evidence>
<dbReference type="SMART" id="SM01332">
    <property type="entry name" value="Cyclin_C"/>
    <property type="match status" value="1"/>
</dbReference>
<evidence type="ECO:0000256" key="1">
    <source>
        <dbReference type="ARBA" id="ARBA00006955"/>
    </source>
</evidence>
<dbReference type="OrthoDB" id="5590282at2759"/>
<dbReference type="SMART" id="SM00385">
    <property type="entry name" value="CYCLIN"/>
    <property type="match status" value="2"/>
</dbReference>
<dbReference type="InterPro" id="IPR013763">
    <property type="entry name" value="Cyclin-like_dom"/>
</dbReference>
<dbReference type="PIRSF" id="PIRSF001771">
    <property type="entry name" value="Cyclin_A_B_D_E"/>
    <property type="match status" value="1"/>
</dbReference>
<evidence type="ECO:0000259" key="7">
    <source>
        <dbReference type="SMART" id="SM00385"/>
    </source>
</evidence>
<dbReference type="InterPro" id="IPR006671">
    <property type="entry name" value="Cyclin_N"/>
</dbReference>
<organism evidence="9 10">
    <name type="scientific">Stylophora pistillata</name>
    <name type="common">Smooth cauliflower coral</name>
    <dbReference type="NCBI Taxonomy" id="50429"/>
    <lineage>
        <taxon>Eukaryota</taxon>
        <taxon>Metazoa</taxon>
        <taxon>Cnidaria</taxon>
        <taxon>Anthozoa</taxon>
        <taxon>Hexacorallia</taxon>
        <taxon>Scleractinia</taxon>
        <taxon>Astrocoeniina</taxon>
        <taxon>Pocilloporidae</taxon>
        <taxon>Stylophora</taxon>
    </lineage>
</organism>